<name>A0A485L1T7_9STRA</name>
<keyword evidence="1" id="KW-0175">Coiled coil</keyword>
<reference evidence="3 4" key="1">
    <citation type="submission" date="2019-03" db="EMBL/GenBank/DDBJ databases">
        <authorList>
            <person name="Gaulin E."/>
            <person name="Dumas B."/>
        </authorList>
    </citation>
    <scope>NUCLEOTIDE SEQUENCE [LARGE SCALE GENOMIC DNA]</scope>
    <source>
        <strain evidence="3">CBS 568.67</strain>
    </source>
</reference>
<dbReference type="Proteomes" id="UP000332933">
    <property type="component" value="Unassembled WGS sequence"/>
</dbReference>
<dbReference type="EMBL" id="CAADRA010005587">
    <property type="protein sequence ID" value="VFT91472.1"/>
    <property type="molecule type" value="Genomic_DNA"/>
</dbReference>
<organism evidence="3 4">
    <name type="scientific">Aphanomyces stellatus</name>
    <dbReference type="NCBI Taxonomy" id="120398"/>
    <lineage>
        <taxon>Eukaryota</taxon>
        <taxon>Sar</taxon>
        <taxon>Stramenopiles</taxon>
        <taxon>Oomycota</taxon>
        <taxon>Saprolegniomycetes</taxon>
        <taxon>Saprolegniales</taxon>
        <taxon>Verrucalvaceae</taxon>
        <taxon>Aphanomyces</taxon>
    </lineage>
</organism>
<gene>
    <name evidence="3" type="primary">Aste57867_14653</name>
    <name evidence="2" type="ORF">As57867_014598</name>
    <name evidence="3" type="ORF">ASTE57867_14653</name>
</gene>
<evidence type="ECO:0000313" key="4">
    <source>
        <dbReference type="Proteomes" id="UP000332933"/>
    </source>
</evidence>
<accession>A0A485L1T7</accession>
<feature type="coiled-coil region" evidence="1">
    <location>
        <begin position="108"/>
        <end position="142"/>
    </location>
</feature>
<sequence length="227" mass="26341">MKDEVDERTAFLWNAVHVLERNLKMLEDQIYQTITFREQRDAHATKIAQALDMCASLESVSSLQRAFSSYADATKSLSADTHELLVVRPEQQAIVELTQIQDWAVVPLKRLLEDRDKAIKTLQKLTKDVDDKLQTNKEREKRLRLVQDQKRRVENVNTLVDYHMKRYEFFRVAKLKKVMNELSRSQLFYHCKGVEVFTTPCKMVPLVDAKAASDDIGAELQHSHAKP</sequence>
<dbReference type="InterPro" id="IPR027267">
    <property type="entry name" value="AH/BAR_dom_sf"/>
</dbReference>
<reference evidence="2" key="2">
    <citation type="submission" date="2019-06" db="EMBL/GenBank/DDBJ databases">
        <title>Genomics analysis of Aphanomyces spp. identifies a new class of oomycete effector associated with host adaptation.</title>
        <authorList>
            <person name="Gaulin E."/>
        </authorList>
    </citation>
    <scope>NUCLEOTIDE SEQUENCE</scope>
    <source>
        <strain evidence="2">CBS 578.67</strain>
    </source>
</reference>
<evidence type="ECO:0000256" key="1">
    <source>
        <dbReference type="SAM" id="Coils"/>
    </source>
</evidence>
<evidence type="ECO:0000313" key="2">
    <source>
        <dbReference type="EMBL" id="KAF0694485.1"/>
    </source>
</evidence>
<protein>
    <submittedName>
        <fullName evidence="3">Aste57867_14653 protein</fullName>
    </submittedName>
</protein>
<dbReference type="Gene3D" id="1.20.1270.60">
    <property type="entry name" value="Arfaptin homology (AH) domain/BAR domain"/>
    <property type="match status" value="1"/>
</dbReference>
<keyword evidence="4" id="KW-1185">Reference proteome</keyword>
<dbReference type="SUPFAM" id="SSF103657">
    <property type="entry name" value="BAR/IMD domain-like"/>
    <property type="match status" value="1"/>
</dbReference>
<evidence type="ECO:0000313" key="3">
    <source>
        <dbReference type="EMBL" id="VFT91472.1"/>
    </source>
</evidence>
<dbReference type="OrthoDB" id="60621at2759"/>
<dbReference type="AlphaFoldDB" id="A0A485L1T7"/>
<proteinExistence type="predicted"/>
<dbReference type="EMBL" id="VJMH01005566">
    <property type="protein sequence ID" value="KAF0694485.1"/>
    <property type="molecule type" value="Genomic_DNA"/>
</dbReference>